<reference evidence="2" key="1">
    <citation type="submission" date="2018-05" db="EMBL/GenBank/DDBJ databases">
        <authorList>
            <person name="Lanie J.A."/>
            <person name="Ng W.-L."/>
            <person name="Kazmierczak K.M."/>
            <person name="Andrzejewski T.M."/>
            <person name="Davidsen T.M."/>
            <person name="Wayne K.J."/>
            <person name="Tettelin H."/>
            <person name="Glass J.I."/>
            <person name="Rusch D."/>
            <person name="Podicherti R."/>
            <person name="Tsui H.-C.T."/>
            <person name="Winkler M.E."/>
        </authorList>
    </citation>
    <scope>NUCLEOTIDE SEQUENCE</scope>
</reference>
<proteinExistence type="predicted"/>
<name>A0A381VPF3_9ZZZZ</name>
<dbReference type="Pfam" id="PF05050">
    <property type="entry name" value="Methyltransf_21"/>
    <property type="match status" value="1"/>
</dbReference>
<dbReference type="InterPro" id="IPR006342">
    <property type="entry name" value="FkbM_mtfrase"/>
</dbReference>
<gene>
    <name evidence="2" type="ORF">METZ01_LOCUS95006</name>
</gene>
<organism evidence="2">
    <name type="scientific">marine metagenome</name>
    <dbReference type="NCBI Taxonomy" id="408172"/>
    <lineage>
        <taxon>unclassified sequences</taxon>
        <taxon>metagenomes</taxon>
        <taxon>ecological metagenomes</taxon>
    </lineage>
</organism>
<dbReference type="AlphaFoldDB" id="A0A381VPF3"/>
<sequence>MIKKTIRKVASLINKIIQISDPNKNMIELIAIGSMLSNQQYSMNSTNINDYEFKIFSQFGDDGIIQYLIKNILIENEIFIEFGVENYMESNTRFLMMNNNWSGFVMDGSENSMNYLKDQSWYWRYSLTNKAVFIDKNNINELLANTGFSNIGLLHIDLDGNDYHILSEIDLSKLNPSIIIMEYNSVFGKDRPITIPYDKEFDRTNAHYSNLFWGASLSALSYLASKKGYALIGCNLAGVNAYFLKNSLLNDKVKELSIDEAFKVSKFRDSRNKDYSLSYLAGKERIDMIKGLEVINVKTNKKEKL</sequence>
<protein>
    <recommendedName>
        <fullName evidence="1">Methyltransferase FkbM domain-containing protein</fullName>
    </recommendedName>
</protein>
<evidence type="ECO:0000259" key="1">
    <source>
        <dbReference type="Pfam" id="PF05050"/>
    </source>
</evidence>
<dbReference type="EMBL" id="UINC01009398">
    <property type="protein sequence ID" value="SVA42152.1"/>
    <property type="molecule type" value="Genomic_DNA"/>
</dbReference>
<evidence type="ECO:0000313" key="2">
    <source>
        <dbReference type="EMBL" id="SVA42152.1"/>
    </source>
</evidence>
<feature type="domain" description="Methyltransferase FkbM" evidence="1">
    <location>
        <begin position="127"/>
        <end position="188"/>
    </location>
</feature>
<accession>A0A381VPF3</accession>